<sequence length="105" mass="12271">MKKFECTVTRVDKFVIELDENKMNASWLENFKNNFYSIEDFKDHADMIAQYRARFGHECIEGYGIPLESGKPPIGVSKDDWRIFDAINIEVISEDDDCEVEVKEI</sequence>
<dbReference type="RefSeq" id="WP_078204469.1">
    <property type="nucleotide sequence ID" value="NZ_MUAJ01000002.1"/>
</dbReference>
<dbReference type="EMBL" id="MUAJ01000002">
    <property type="protein sequence ID" value="OOR14181.1"/>
    <property type="molecule type" value="Genomic_DNA"/>
</dbReference>
<evidence type="ECO:0000313" key="1">
    <source>
        <dbReference type="EMBL" id="OOR14181.1"/>
    </source>
</evidence>
<dbReference type="AlphaFoldDB" id="A0A1S9TXI8"/>
<gene>
    <name evidence="1" type="ORF">BW897_03895</name>
</gene>
<name>A0A1S9TXI8_BACCE</name>
<protein>
    <submittedName>
        <fullName evidence="1">Uncharacterized protein</fullName>
    </submittedName>
</protein>
<organism evidence="1 2">
    <name type="scientific">Bacillus cereus</name>
    <dbReference type="NCBI Taxonomy" id="1396"/>
    <lineage>
        <taxon>Bacteria</taxon>
        <taxon>Bacillati</taxon>
        <taxon>Bacillota</taxon>
        <taxon>Bacilli</taxon>
        <taxon>Bacillales</taxon>
        <taxon>Bacillaceae</taxon>
        <taxon>Bacillus</taxon>
        <taxon>Bacillus cereus group</taxon>
    </lineage>
</organism>
<accession>A0A1S9TXI8</accession>
<reference evidence="1 2" key="1">
    <citation type="submission" date="2017-01" db="EMBL/GenBank/DDBJ databases">
        <title>Bacillus cereus isolates.</title>
        <authorList>
            <person name="Beno S.M."/>
        </authorList>
    </citation>
    <scope>NUCLEOTIDE SEQUENCE [LARGE SCALE GENOMIC DNA]</scope>
    <source>
        <strain evidence="1 2">FSL H8-0485</strain>
    </source>
</reference>
<evidence type="ECO:0000313" key="2">
    <source>
        <dbReference type="Proteomes" id="UP000190906"/>
    </source>
</evidence>
<proteinExistence type="predicted"/>
<dbReference type="Proteomes" id="UP000190906">
    <property type="component" value="Unassembled WGS sequence"/>
</dbReference>
<comment type="caution">
    <text evidence="1">The sequence shown here is derived from an EMBL/GenBank/DDBJ whole genome shotgun (WGS) entry which is preliminary data.</text>
</comment>